<dbReference type="Proteomes" id="UP001501455">
    <property type="component" value="Unassembled WGS sequence"/>
</dbReference>
<name>A0ABP6TYT2_9ACTN</name>
<keyword evidence="3" id="KW-1185">Reference proteome</keyword>
<evidence type="ECO:0000313" key="3">
    <source>
        <dbReference type="Proteomes" id="UP001501455"/>
    </source>
</evidence>
<feature type="region of interest" description="Disordered" evidence="1">
    <location>
        <begin position="34"/>
        <end position="89"/>
    </location>
</feature>
<gene>
    <name evidence="2" type="ORF">GCM10019016_070150</name>
</gene>
<reference evidence="3" key="1">
    <citation type="journal article" date="2019" name="Int. J. Syst. Evol. Microbiol.">
        <title>The Global Catalogue of Microorganisms (GCM) 10K type strain sequencing project: providing services to taxonomists for standard genome sequencing and annotation.</title>
        <authorList>
            <consortium name="The Broad Institute Genomics Platform"/>
            <consortium name="The Broad Institute Genome Sequencing Center for Infectious Disease"/>
            <person name="Wu L."/>
            <person name="Ma J."/>
        </authorList>
    </citation>
    <scope>NUCLEOTIDE SEQUENCE [LARGE SCALE GENOMIC DNA]</scope>
    <source>
        <strain evidence="3">JCM 4816</strain>
    </source>
</reference>
<evidence type="ECO:0000256" key="1">
    <source>
        <dbReference type="SAM" id="MobiDB-lite"/>
    </source>
</evidence>
<sequence length="114" mass="11932">MPERDTISRTTGATALTLAALACAVGLAEALRRGLGRRSGSGRRTRECERVEAVRRHGRPGGTTAAATAATSPVPATPVIPRQRQTGPRAEAVRLTAAERDAFAVLVRRFGEGG</sequence>
<feature type="compositionally biased region" description="Low complexity" evidence="1">
    <location>
        <begin position="62"/>
        <end position="81"/>
    </location>
</feature>
<proteinExistence type="predicted"/>
<protein>
    <submittedName>
        <fullName evidence="2">Uncharacterized protein</fullName>
    </submittedName>
</protein>
<evidence type="ECO:0000313" key="2">
    <source>
        <dbReference type="EMBL" id="GAA3499910.1"/>
    </source>
</evidence>
<accession>A0ABP6TYT2</accession>
<dbReference type="EMBL" id="BAAAXF010000048">
    <property type="protein sequence ID" value="GAA3499910.1"/>
    <property type="molecule type" value="Genomic_DNA"/>
</dbReference>
<organism evidence="2 3">
    <name type="scientific">Streptomyces prasinosporus</name>
    <dbReference type="NCBI Taxonomy" id="68256"/>
    <lineage>
        <taxon>Bacteria</taxon>
        <taxon>Bacillati</taxon>
        <taxon>Actinomycetota</taxon>
        <taxon>Actinomycetes</taxon>
        <taxon>Kitasatosporales</taxon>
        <taxon>Streptomycetaceae</taxon>
        <taxon>Streptomyces</taxon>
        <taxon>Streptomyces albogriseolus group</taxon>
    </lineage>
</organism>
<comment type="caution">
    <text evidence="2">The sequence shown here is derived from an EMBL/GenBank/DDBJ whole genome shotgun (WGS) entry which is preliminary data.</text>
</comment>
<feature type="compositionally biased region" description="Basic residues" evidence="1">
    <location>
        <begin position="34"/>
        <end position="43"/>
    </location>
</feature>
<feature type="compositionally biased region" description="Basic and acidic residues" evidence="1">
    <location>
        <begin position="44"/>
        <end position="55"/>
    </location>
</feature>
<dbReference type="RefSeq" id="WP_345580521.1">
    <property type="nucleotide sequence ID" value="NZ_BAAAXF010000048.1"/>
</dbReference>
<dbReference type="PROSITE" id="PS51257">
    <property type="entry name" value="PROKAR_LIPOPROTEIN"/>
    <property type="match status" value="1"/>
</dbReference>